<dbReference type="InterPro" id="IPR019240">
    <property type="entry name" value="DUF2196"/>
</dbReference>
<dbReference type="eggNOG" id="COG4895">
    <property type="taxonomic scope" value="Bacteria"/>
</dbReference>
<dbReference type="AlphaFoldDB" id="F3Z0I2"/>
<gene>
    <name evidence="1" type="ORF">Desaf_2675</name>
</gene>
<dbReference type="Pfam" id="PF09962">
    <property type="entry name" value="DUF2196"/>
    <property type="match status" value="1"/>
</dbReference>
<dbReference type="NCBIfam" id="TIGR03833">
    <property type="entry name" value="YwbE family protein"/>
    <property type="match status" value="1"/>
</dbReference>
<dbReference type="Proteomes" id="UP000007844">
    <property type="component" value="Chromosome"/>
</dbReference>
<dbReference type="EMBL" id="CP003221">
    <property type="protein sequence ID" value="EGJ50992.1"/>
    <property type="molecule type" value="Genomic_DNA"/>
</dbReference>
<keyword evidence="2" id="KW-1185">Reference proteome</keyword>
<accession>F3Z0I2</accession>
<organism evidence="1 2">
    <name type="scientific">Desulfocurvibacter africanus subsp. africanus str. Walvis Bay</name>
    <dbReference type="NCBI Taxonomy" id="690850"/>
    <lineage>
        <taxon>Bacteria</taxon>
        <taxon>Pseudomonadati</taxon>
        <taxon>Thermodesulfobacteriota</taxon>
        <taxon>Desulfovibrionia</taxon>
        <taxon>Desulfovibrionales</taxon>
        <taxon>Desulfovibrionaceae</taxon>
        <taxon>Desulfocurvibacter</taxon>
    </lineage>
</organism>
<sequence>MYGRQAGAALEMMQEHVKPYRCYSRPTKDMKVASDNRKRDDCKPGRRVQIVLKQDQRTGKTVAGIIGQVLTSSPYHSRGIKVRLTDGRVGRVAHFEEDDAAKNHSS</sequence>
<evidence type="ECO:0000313" key="1">
    <source>
        <dbReference type="EMBL" id="EGJ50992.1"/>
    </source>
</evidence>
<dbReference type="HOGENOM" id="CLU_2218807_0_0_7"/>
<evidence type="ECO:0000313" key="2">
    <source>
        <dbReference type="Proteomes" id="UP000007844"/>
    </source>
</evidence>
<evidence type="ECO:0008006" key="3">
    <source>
        <dbReference type="Google" id="ProtNLM"/>
    </source>
</evidence>
<dbReference type="PANTHER" id="PTHR40069:SF1">
    <property type="entry name" value="YWBE PROTEIN"/>
    <property type="match status" value="1"/>
</dbReference>
<dbReference type="PANTHER" id="PTHR40069">
    <property type="entry name" value="YWBE PROTEIN"/>
    <property type="match status" value="1"/>
</dbReference>
<dbReference type="KEGG" id="daf:Desaf_2675"/>
<protein>
    <recommendedName>
        <fullName evidence="3">YwbE family protein</fullName>
    </recommendedName>
</protein>
<name>F3Z0I2_DESAF</name>
<proteinExistence type="predicted"/>
<reference evidence="1 2" key="1">
    <citation type="journal article" date="2011" name="J. Bacteriol.">
        <title>Genome sequence of the mercury-methylating and pleomorphic Desulfovibrio africanus Strain Walvis Bay.</title>
        <authorList>
            <person name="Brown S.D."/>
            <person name="Wall J.D."/>
            <person name="Kucken A.M."/>
            <person name="Gilmour C.C."/>
            <person name="Podar M."/>
            <person name="Brandt C.C."/>
            <person name="Teshima H."/>
            <person name="Detter J.C."/>
            <person name="Han C.S."/>
            <person name="Land M.L."/>
            <person name="Lucas S."/>
            <person name="Han J."/>
            <person name="Pennacchio L."/>
            <person name="Nolan M."/>
            <person name="Pitluck S."/>
            <person name="Woyke T."/>
            <person name="Goodwin L."/>
            <person name="Palumbo A.V."/>
            <person name="Elias D.A."/>
        </authorList>
    </citation>
    <scope>NUCLEOTIDE SEQUENCE [LARGE SCALE GENOMIC DNA]</scope>
    <source>
        <strain evidence="1 2">Walvis Bay</strain>
    </source>
</reference>